<keyword evidence="6 14" id="KW-0479">Metal-binding</keyword>
<feature type="active site" description="Proton acceptor" evidence="12">
    <location>
        <position position="1321"/>
    </location>
</feature>
<evidence type="ECO:0000256" key="1">
    <source>
        <dbReference type="ARBA" id="ARBA00001974"/>
    </source>
</evidence>
<protein>
    <recommendedName>
        <fullName evidence="19">Xanthine dehydrogenase</fullName>
    </recommendedName>
</protein>
<dbReference type="InterPro" id="IPR005107">
    <property type="entry name" value="CO_DH_flav_C"/>
</dbReference>
<feature type="binding site" evidence="13">
    <location>
        <position position="381"/>
    </location>
    <ligand>
        <name>FAD</name>
        <dbReference type="ChEBI" id="CHEBI:57692"/>
    </ligand>
</feature>
<dbReference type="FunFam" id="3.30.465.10:FF:000004">
    <property type="entry name" value="Xanthine dehydrogenase/oxidase"/>
    <property type="match status" value="1"/>
</dbReference>
<dbReference type="FunFam" id="3.30.365.10:FF:000001">
    <property type="entry name" value="Xanthine dehydrogenase oxidase"/>
    <property type="match status" value="1"/>
</dbReference>
<dbReference type="PROSITE" id="PS51387">
    <property type="entry name" value="FAD_PCMH"/>
    <property type="match status" value="1"/>
</dbReference>
<evidence type="ECO:0000256" key="7">
    <source>
        <dbReference type="ARBA" id="ARBA00022827"/>
    </source>
</evidence>
<feature type="binding site" evidence="14">
    <location>
        <position position="131"/>
    </location>
    <ligand>
        <name>[2Fe-2S] cluster</name>
        <dbReference type="ChEBI" id="CHEBI:190135"/>
        <label>2</label>
    </ligand>
</feature>
<dbReference type="GO" id="GO:0051537">
    <property type="term" value="F:2 iron, 2 sulfur cluster binding"/>
    <property type="evidence" value="ECO:0007669"/>
    <property type="project" value="UniProtKB-KW"/>
</dbReference>
<evidence type="ECO:0000313" key="18">
    <source>
        <dbReference type="Proteomes" id="UP001212152"/>
    </source>
</evidence>
<dbReference type="Gene3D" id="3.90.1170.50">
    <property type="entry name" value="Aldehyde oxidase/xanthine dehydrogenase, a/b hammerhead"/>
    <property type="match status" value="1"/>
</dbReference>
<evidence type="ECO:0000256" key="6">
    <source>
        <dbReference type="ARBA" id="ARBA00022723"/>
    </source>
</evidence>
<dbReference type="Gene3D" id="3.30.465.10">
    <property type="match status" value="1"/>
</dbReference>
<dbReference type="Pfam" id="PF20256">
    <property type="entry name" value="MoCoBD_2"/>
    <property type="match status" value="1"/>
</dbReference>
<dbReference type="InterPro" id="IPR036683">
    <property type="entry name" value="CO_DH_flav_C_dom_sf"/>
</dbReference>
<evidence type="ECO:0000256" key="11">
    <source>
        <dbReference type="ARBA" id="ARBA00034078"/>
    </source>
</evidence>
<keyword evidence="18" id="KW-1185">Reference proteome</keyword>
<feature type="binding site" evidence="14">
    <location>
        <position position="89"/>
    </location>
    <ligand>
        <name>[2Fe-2S] cluster</name>
        <dbReference type="ChEBI" id="CHEBI:190135"/>
        <label>1</label>
    </ligand>
</feature>
<dbReference type="GO" id="GO:0016491">
    <property type="term" value="F:oxidoreductase activity"/>
    <property type="evidence" value="ECO:0007669"/>
    <property type="project" value="UniProtKB-KW"/>
</dbReference>
<accession>A0AAD5XNY3</accession>
<keyword evidence="5 14" id="KW-0001">2Fe-2S</keyword>
<feature type="binding site" evidence="14">
    <location>
        <position position="1140"/>
    </location>
    <ligand>
        <name>Mo-molybdopterin</name>
        <dbReference type="ChEBI" id="CHEBI:71302"/>
    </ligand>
    <ligandPart>
        <name>Mo</name>
        <dbReference type="ChEBI" id="CHEBI:28685"/>
    </ligandPart>
</feature>
<dbReference type="PANTHER" id="PTHR45444:SF3">
    <property type="entry name" value="XANTHINE DEHYDROGENASE"/>
    <property type="match status" value="1"/>
</dbReference>
<dbReference type="Pfam" id="PF02738">
    <property type="entry name" value="MoCoBD_1"/>
    <property type="match status" value="1"/>
</dbReference>
<dbReference type="PIRSF" id="PIRSF000127">
    <property type="entry name" value="Xanthine_DH"/>
    <property type="match status" value="1"/>
</dbReference>
<dbReference type="PANTHER" id="PTHR45444">
    <property type="entry name" value="XANTHINE DEHYDROGENASE"/>
    <property type="match status" value="1"/>
</dbReference>
<organism evidence="17 18">
    <name type="scientific">Geranomyces variabilis</name>
    <dbReference type="NCBI Taxonomy" id="109894"/>
    <lineage>
        <taxon>Eukaryota</taxon>
        <taxon>Fungi</taxon>
        <taxon>Fungi incertae sedis</taxon>
        <taxon>Chytridiomycota</taxon>
        <taxon>Chytridiomycota incertae sedis</taxon>
        <taxon>Chytridiomycetes</taxon>
        <taxon>Spizellomycetales</taxon>
        <taxon>Powellomycetaceae</taxon>
        <taxon>Geranomyces</taxon>
    </lineage>
</organism>
<evidence type="ECO:0000259" key="16">
    <source>
        <dbReference type="PROSITE" id="PS51387"/>
    </source>
</evidence>
<gene>
    <name evidence="17" type="ORF">HDU87_002126</name>
</gene>
<feature type="binding site" evidence="14">
    <location>
        <position position="827"/>
    </location>
    <ligand>
        <name>Mo-molybdopterin</name>
        <dbReference type="ChEBI" id="CHEBI:71302"/>
    </ligand>
    <ligandPart>
        <name>Mo</name>
        <dbReference type="ChEBI" id="CHEBI:28685"/>
    </ligandPart>
</feature>
<dbReference type="Pfam" id="PF01799">
    <property type="entry name" value="Fer2_2"/>
    <property type="match status" value="1"/>
</dbReference>
<comment type="similarity">
    <text evidence="2">Belongs to the xanthine dehydrogenase family.</text>
</comment>
<feature type="domain" description="FAD-binding PCMH-type" evidence="16">
    <location>
        <begin position="273"/>
        <end position="458"/>
    </location>
</feature>
<evidence type="ECO:0008006" key="19">
    <source>
        <dbReference type="Google" id="ProtNLM"/>
    </source>
</evidence>
<dbReference type="InterPro" id="IPR012675">
    <property type="entry name" value="Beta-grasp_dom_sf"/>
</dbReference>
<feature type="binding site" evidence="13">
    <location>
        <position position="1070"/>
    </location>
    <ligand>
        <name>substrate</name>
    </ligand>
</feature>
<feature type="binding site" evidence="13">
    <location>
        <position position="940"/>
    </location>
    <ligand>
        <name>substrate</name>
    </ligand>
</feature>
<dbReference type="InterPro" id="IPR036318">
    <property type="entry name" value="FAD-bd_PCMH-like_sf"/>
</dbReference>
<dbReference type="Gene3D" id="3.30.390.50">
    <property type="entry name" value="CO dehydrogenase flavoprotein, C-terminal domain"/>
    <property type="match status" value="1"/>
</dbReference>
<evidence type="ECO:0000256" key="8">
    <source>
        <dbReference type="ARBA" id="ARBA00023002"/>
    </source>
</evidence>
<proteinExistence type="inferred from homology"/>
<sequence length="1391" mass="150324">MPDVTLPAAVPESADLLPLKSKLQCYINGRKFVEPAPDSQETLIVYLRKHGLTGTKLGCGEGGCGSCTVVISSYNSSTDTITHNSVNACLAPACSIDGKHVITVEGIGSSANPHPTQAAIALSHGSQCGFCTPGIVMSLYALTKNNSAPTPHEIEECWDGNLCRCTGYRPILDGAQQQFAVQPNGHTCGCHAAEGHLNGCSHDAGHDHDAGTACAVGCSPVECTAKKANGTCSVENGTADIEDLKPARTVIDQSKELPFPEALKQPTKSFMFRPVDGGAWYHPTTIAELKAIMNQFPTAKIVTGNTELGIEVRIGGRDYPVMVNASDVKEITTFEETADGVWIGAGVTLKNVQVYLAQLISKYDAYKTENFKALLDNLKYFAGPQIRNVATLAGNIVTASAISDLNPVFVAIDAILRVSSVKNGSRDLDMKTFFTGYRRTALQPSEVVESVFIPFTRRGEYTLAFKQSKRKHDDIAIVNACLRVQLDDSRVIKHAALTFGGLSPFTRIATAASAGIVGRKWEEGVLDGVGEVAVTKDFVLSTSTPGGQVAYRRQLALSFIRKFYLYVTDRLDGNALKPEERSALEEIARDPAHGKQTYEADVRPLQGAEKVLEGAVGTSIPHLAALKQVAGEAAYLDDIPKLSNEAYAAMVLSSEANAAIVSVDPSAALEMDGVLGYFSAEDIPGYDAADPHNRNIIGPIIHDEELFATKRVYYHNQMIGLVVATTELQARKAAKRVKVTYADKQRVLVTIEDAIDADSFFDFKRTIATGHFDPAMREATVPLSDATHFVTGVARLSAQEHFYLETQACLVVPKKEDNELEVFSSTQNPTETQVYVSKCLGIPANRVNCRVKRLGGGFGGKETRSVNLSCALAVAATKLMLPVRLMYTREEDMAISGQRHPFRGDYTVGFTAEGKIVSLKVDLIANAGFSRDLSSSVLERGMTHVDNCYRIPNALITGRLAKTNIASNTAFRGFGGPQGMMIAEQYITHVAESLGKSVEEVRRVNLYRTDELTPFRQPLTDVFLERVWEELMASSEFTQRKAAVAEYNAKHAHRKRGIALMPTKFGLAFTARFLNQAGALVHVYGTDGSVLLTTGGTEMGQGLATKMVQVCAHALRIPVSKVHFSETQTSTVPNSSATAASVSSDLNGMAVLDACEKLNERLDPYRAGGKTWEEAVNAAYFDRTSLSATGFYKTPGLDFEWESLTGRMYNYFTYGAACVEVEVDTLTGDHTTLRADIVMDIGKSINPAIDIGQIEGAFVQGMGWTTLEEPLLNPTTGFLITRGPGAYKIPGFRDIPVDMRVTFLAGVANKRAIHSSKAVGEPPLFLGATVFFAIREAVKAARRANGVADAASWFRMDSPATGERILSACGGRDYEVAREVKDDGKAWGVPA</sequence>
<comment type="cofactor">
    <cofactor evidence="14">
        <name>Mo-molybdopterin</name>
        <dbReference type="ChEBI" id="CHEBI:71302"/>
    </cofactor>
    <text evidence="14">Binds 1 Mo-molybdopterin (Mo-MPT) cofactor per subunit.</text>
</comment>
<feature type="binding site" evidence="14">
    <location>
        <position position="59"/>
    </location>
    <ligand>
        <name>[2Fe-2S] cluster</name>
        <dbReference type="ChEBI" id="CHEBI:190135"/>
        <label>1</label>
    </ligand>
</feature>
<dbReference type="GO" id="GO:0005506">
    <property type="term" value="F:iron ion binding"/>
    <property type="evidence" value="ECO:0007669"/>
    <property type="project" value="InterPro"/>
</dbReference>
<keyword evidence="10 14" id="KW-0411">Iron-sulfur</keyword>
<dbReference type="SUPFAM" id="SSF47741">
    <property type="entry name" value="CO dehydrogenase ISP C-domain like"/>
    <property type="match status" value="1"/>
</dbReference>
<dbReference type="InterPro" id="IPR036856">
    <property type="entry name" value="Ald_Oxase/Xan_DH_a/b_sf"/>
</dbReference>
<dbReference type="Gene3D" id="3.30.365.10">
    <property type="entry name" value="Aldehyde oxidase/xanthine dehydrogenase, molybdopterin binding domain"/>
    <property type="match status" value="4"/>
</dbReference>
<feature type="binding site" evidence="13">
    <location>
        <position position="862"/>
    </location>
    <ligand>
        <name>substrate</name>
    </ligand>
</feature>
<dbReference type="InterPro" id="IPR006058">
    <property type="entry name" value="2Fe2S_fd_BS"/>
</dbReference>
<dbReference type="InterPro" id="IPR016167">
    <property type="entry name" value="FAD-bd_PCMH_sub1"/>
</dbReference>
<dbReference type="SUPFAM" id="SSF56003">
    <property type="entry name" value="Molybdenum cofactor-binding domain"/>
    <property type="match status" value="1"/>
</dbReference>
<dbReference type="SUPFAM" id="SSF54292">
    <property type="entry name" value="2Fe-2S ferredoxin-like"/>
    <property type="match status" value="1"/>
</dbReference>
<dbReference type="InterPro" id="IPR036010">
    <property type="entry name" value="2Fe-2S_ferredoxin-like_sf"/>
</dbReference>
<feature type="binding site" evidence="14">
    <location>
        <position position="165"/>
    </location>
    <ligand>
        <name>[2Fe-2S] cluster</name>
        <dbReference type="ChEBI" id="CHEBI:190135"/>
        <label>2</label>
    </ligand>
</feature>
<feature type="binding site" evidence="14">
    <location>
        <position position="972"/>
    </location>
    <ligand>
        <name>Mo-molybdopterin</name>
        <dbReference type="ChEBI" id="CHEBI:71302"/>
    </ligand>
    <ligandPart>
        <name>Mo</name>
        <dbReference type="ChEBI" id="CHEBI:28685"/>
    </ligandPart>
</feature>
<dbReference type="Proteomes" id="UP001212152">
    <property type="component" value="Unassembled WGS sequence"/>
</dbReference>
<evidence type="ECO:0000256" key="13">
    <source>
        <dbReference type="PIRSR" id="PIRSR000127-2"/>
    </source>
</evidence>
<dbReference type="GO" id="GO:0071949">
    <property type="term" value="F:FAD binding"/>
    <property type="evidence" value="ECO:0007669"/>
    <property type="project" value="InterPro"/>
</dbReference>
<feature type="domain" description="2Fe-2S ferredoxin-type" evidence="15">
    <location>
        <begin position="21"/>
        <end position="107"/>
    </location>
</feature>
<evidence type="ECO:0000256" key="10">
    <source>
        <dbReference type="ARBA" id="ARBA00023014"/>
    </source>
</evidence>
<dbReference type="InterPro" id="IPR037165">
    <property type="entry name" value="AldOxase/xan_DH_Mopterin-bd_sf"/>
</dbReference>
<name>A0AAD5XNY3_9FUNG</name>
<dbReference type="Pfam" id="PF03450">
    <property type="entry name" value="CO_deh_flav_C"/>
    <property type="match status" value="1"/>
</dbReference>
<dbReference type="InterPro" id="IPR016166">
    <property type="entry name" value="FAD-bd_PCMH"/>
</dbReference>
<dbReference type="InterPro" id="IPR002888">
    <property type="entry name" value="2Fe-2S-bd"/>
</dbReference>
<dbReference type="FunFam" id="3.30.365.10:FF:000004">
    <property type="entry name" value="Xanthine dehydrogenase oxidase"/>
    <property type="match status" value="1"/>
</dbReference>
<dbReference type="PROSITE" id="PS00197">
    <property type="entry name" value="2FE2S_FER_1"/>
    <property type="match status" value="1"/>
</dbReference>
<feature type="binding site" evidence="14">
    <location>
        <position position="128"/>
    </location>
    <ligand>
        <name>[2Fe-2S] cluster</name>
        <dbReference type="ChEBI" id="CHEBI:190135"/>
        <label>2</label>
    </ligand>
</feature>
<dbReference type="PROSITE" id="PS51085">
    <property type="entry name" value="2FE2S_FER_2"/>
    <property type="match status" value="1"/>
</dbReference>
<evidence type="ECO:0000256" key="4">
    <source>
        <dbReference type="ARBA" id="ARBA00022630"/>
    </source>
</evidence>
<keyword evidence="9 14" id="KW-0408">Iron</keyword>
<keyword evidence="3 14" id="KW-0500">Molybdenum</keyword>
<feature type="binding site" evidence="14">
    <location>
        <position position="67"/>
    </location>
    <ligand>
        <name>[2Fe-2S] cluster</name>
        <dbReference type="ChEBI" id="CHEBI:190135"/>
        <label>1</label>
    </ligand>
</feature>
<evidence type="ECO:0000256" key="5">
    <source>
        <dbReference type="ARBA" id="ARBA00022714"/>
    </source>
</evidence>
<evidence type="ECO:0000256" key="3">
    <source>
        <dbReference type="ARBA" id="ARBA00022505"/>
    </source>
</evidence>
<evidence type="ECO:0000256" key="14">
    <source>
        <dbReference type="PIRSR" id="PIRSR000127-3"/>
    </source>
</evidence>
<dbReference type="InterPro" id="IPR016169">
    <property type="entry name" value="FAD-bd_PCMH_sub2"/>
</dbReference>
<feature type="binding site" evidence="14">
    <location>
        <position position="64"/>
    </location>
    <ligand>
        <name>[2Fe-2S] cluster</name>
        <dbReference type="ChEBI" id="CHEBI:190135"/>
        <label>1</label>
    </ligand>
</feature>
<dbReference type="SMART" id="SM01092">
    <property type="entry name" value="CO_deh_flav_C"/>
    <property type="match status" value="1"/>
</dbReference>
<feature type="binding site" evidence="13">
    <location>
        <position position="466"/>
    </location>
    <ligand>
        <name>FAD</name>
        <dbReference type="ChEBI" id="CHEBI:57692"/>
    </ligand>
</feature>
<evidence type="ECO:0000256" key="9">
    <source>
        <dbReference type="ARBA" id="ARBA00023004"/>
    </source>
</evidence>
<evidence type="ECO:0000259" key="15">
    <source>
        <dbReference type="PROSITE" id="PS51085"/>
    </source>
</evidence>
<dbReference type="Gene3D" id="1.10.150.120">
    <property type="entry name" value="[2Fe-2S]-binding domain"/>
    <property type="match status" value="1"/>
</dbReference>
<comment type="cofactor">
    <cofactor evidence="14">
        <name>[2Fe-2S] cluster</name>
        <dbReference type="ChEBI" id="CHEBI:190135"/>
    </cofactor>
    <text evidence="14">Binds 2 [2Fe-2S] clusters.</text>
</comment>
<feature type="binding site" evidence="14">
    <location>
        <position position="163"/>
    </location>
    <ligand>
        <name>[2Fe-2S] cluster</name>
        <dbReference type="ChEBI" id="CHEBI:190135"/>
        <label>2</label>
    </ligand>
</feature>
<dbReference type="InterPro" id="IPR036884">
    <property type="entry name" value="2Fe-2S-bd_dom_sf"/>
</dbReference>
<dbReference type="InterPro" id="IPR000674">
    <property type="entry name" value="Ald_Oxase/Xan_DH_a/b"/>
</dbReference>
<dbReference type="InterPro" id="IPR016208">
    <property type="entry name" value="Ald_Oxase/xanthine_DH-like"/>
</dbReference>
<dbReference type="Pfam" id="PF01315">
    <property type="entry name" value="Ald_Xan_dh_C"/>
    <property type="match status" value="1"/>
</dbReference>
<dbReference type="InterPro" id="IPR001041">
    <property type="entry name" value="2Fe-2S_ferredoxin-type"/>
</dbReference>
<dbReference type="Pfam" id="PF00941">
    <property type="entry name" value="FAD_binding_5"/>
    <property type="match status" value="1"/>
</dbReference>
<dbReference type="Pfam" id="PF00111">
    <property type="entry name" value="Fer2"/>
    <property type="match status" value="1"/>
</dbReference>
<dbReference type="FunFam" id="3.30.365.10:FF:000003">
    <property type="entry name" value="Aldehyde oxidase 1"/>
    <property type="match status" value="1"/>
</dbReference>
<dbReference type="SUPFAM" id="SSF56176">
    <property type="entry name" value="FAD-binding/transporter-associated domain-like"/>
    <property type="match status" value="1"/>
</dbReference>
<dbReference type="Gene3D" id="3.30.43.10">
    <property type="entry name" value="Uridine Diphospho-n-acetylenolpyruvylglucosamine Reductase, domain 2"/>
    <property type="match status" value="1"/>
</dbReference>
<dbReference type="SMART" id="SM01008">
    <property type="entry name" value="Ald_Xan_dh_C"/>
    <property type="match status" value="1"/>
</dbReference>
<dbReference type="InterPro" id="IPR002346">
    <property type="entry name" value="Mopterin_DH_FAD-bd"/>
</dbReference>
<evidence type="ECO:0000256" key="2">
    <source>
        <dbReference type="ARBA" id="ARBA00006849"/>
    </source>
</evidence>
<keyword evidence="7 13" id="KW-0274">FAD</keyword>
<feature type="binding site" evidence="14">
    <location>
        <position position="858"/>
    </location>
    <ligand>
        <name>Mo-molybdopterin</name>
        <dbReference type="ChEBI" id="CHEBI:71302"/>
    </ligand>
    <ligandPart>
        <name>Mo</name>
        <dbReference type="ChEBI" id="CHEBI:28685"/>
    </ligandPart>
</feature>
<comment type="caution">
    <text evidence="17">The sequence shown here is derived from an EMBL/GenBank/DDBJ whole genome shotgun (WGS) entry which is preliminary data.</text>
</comment>
<evidence type="ECO:0000313" key="17">
    <source>
        <dbReference type="EMBL" id="KAJ3180248.1"/>
    </source>
</evidence>
<comment type="cofactor">
    <cofactor evidence="1 13">
        <name>FAD</name>
        <dbReference type="ChEBI" id="CHEBI:57692"/>
    </cofactor>
</comment>
<comment type="cofactor">
    <cofactor evidence="11">
        <name>[2Fe-2S] cluster</name>
        <dbReference type="ChEBI" id="CHEBI:190135"/>
    </cofactor>
</comment>
<feature type="binding site" evidence="13">
    <location>
        <position position="974"/>
    </location>
    <ligand>
        <name>substrate</name>
    </ligand>
</feature>
<evidence type="ECO:0000256" key="12">
    <source>
        <dbReference type="PIRSR" id="PIRSR000127-1"/>
    </source>
</evidence>
<dbReference type="Gene3D" id="3.10.20.30">
    <property type="match status" value="1"/>
</dbReference>
<reference evidence="17" key="1">
    <citation type="submission" date="2020-05" db="EMBL/GenBank/DDBJ databases">
        <title>Phylogenomic resolution of chytrid fungi.</title>
        <authorList>
            <person name="Stajich J.E."/>
            <person name="Amses K."/>
            <person name="Simmons R."/>
            <person name="Seto K."/>
            <person name="Myers J."/>
            <person name="Bonds A."/>
            <person name="Quandt C.A."/>
            <person name="Barry K."/>
            <person name="Liu P."/>
            <person name="Grigoriev I."/>
            <person name="Longcore J.E."/>
            <person name="James T.Y."/>
        </authorList>
    </citation>
    <scope>NUCLEOTIDE SEQUENCE</scope>
    <source>
        <strain evidence="17">JEL0379</strain>
    </source>
</reference>
<feature type="binding site" evidence="13">
    <location>
        <begin position="301"/>
        <end position="308"/>
    </location>
    <ligand>
        <name>FAD</name>
        <dbReference type="ChEBI" id="CHEBI:57692"/>
    </ligand>
</feature>
<dbReference type="InterPro" id="IPR008274">
    <property type="entry name" value="AldOxase/xan_DH_MoCoBD1"/>
</dbReference>
<dbReference type="SUPFAM" id="SSF54665">
    <property type="entry name" value="CO dehydrogenase molybdoprotein N-domain-like"/>
    <property type="match status" value="1"/>
</dbReference>
<dbReference type="FunFam" id="3.10.20.30:FF:000015">
    <property type="entry name" value="Aldehyde oxidase 1"/>
    <property type="match status" value="1"/>
</dbReference>
<dbReference type="InterPro" id="IPR046867">
    <property type="entry name" value="AldOxase/xan_DH_MoCoBD2"/>
</dbReference>
<keyword evidence="4" id="KW-0285">Flavoprotein</keyword>
<dbReference type="SUPFAM" id="SSF55447">
    <property type="entry name" value="CO dehydrogenase flavoprotein C-terminal domain-like"/>
    <property type="match status" value="1"/>
</dbReference>
<keyword evidence="8" id="KW-0560">Oxidoreductase</keyword>
<dbReference type="EMBL" id="JADGJQ010000017">
    <property type="protein sequence ID" value="KAJ3180248.1"/>
    <property type="molecule type" value="Genomic_DNA"/>
</dbReference>
<feature type="binding site" evidence="13">
    <location>
        <position position="404"/>
    </location>
    <ligand>
        <name>FAD</name>
        <dbReference type="ChEBI" id="CHEBI:57692"/>
    </ligand>
</feature>